<dbReference type="CDD" id="cd08547">
    <property type="entry name" value="Type_II_cohesin"/>
    <property type="match status" value="1"/>
</dbReference>
<dbReference type="Gene3D" id="2.60.40.10">
    <property type="entry name" value="Immunoglobulins"/>
    <property type="match status" value="2"/>
</dbReference>
<sequence length="1760" mass="188044">MSFALLVLIASASAAQFDGDGTGEYVIVDPPEEGGGERIPVFLVMSDQPTGTMSVQTMKTTAVSQQEMAMNSLAGIDSYAAETAQSFWIVNAIRVEAYPSDLDRLASLPGVDHIERDFIVTVTDPVVETMNEVSPDYIEDSTEETGVVWSADYINAPSVWDTGNLGAGVSISIVDTGIDGDHPAFGDRIVAWADFVNGNNETPYDDNGHGSHCAGISAGGAVETTYYNGDLIDVTLGVAPGANLMGAKVLNSAGSGYNSDILKGVEWSVDNGADIISMSLGSFVGPWEDDFSDEEIVGTLGGNSSVDVVIETASSYNVSWEPQFIVGAVYADSSAIDEIISGGNLTFAVTDANGDTATGSAIDWLGFDTPSNIYYFKAPYADNAGAWRGDWKATLTNNVNESVDIEKIRIAVCYQSNGQDAFSLALNNLVEQGITVVVSAGNDGEYGLGTIGTPGTAEDVITVGATEYMMDYLATFSSMGPVDSDDPYVKPDVVAPGVGIISSYMDGGYAILDGTSMSTPAVAGAAALMLAGNSSLSPDEIKDALMSSAVHIDENGAVHDTMVMNNAYGAGRVSAYEAVNVTGGLGNTPIGDGVVYELFGGAVSEGYDVYGDVLPVTAVAWNVTGGVPMAGEEIEFSVRRNSYGLPYDYVNKTVDTDSSGNALTTMDLSGYEDETSLMLRIAWNDHVINEYHFKTVPSEHSVGDFVYRNGWYRAAPNDTVLIKYPLLNPIGTPYTDAVVLTLNNSGSDVYTETISPVAGVVATELNLSAIPGAADEYGYNSIYLDDVNVGSLNVNSEDYDYYELMISPEKSICSPGSSIDISAVITSGHYGNSASTTATATVVTFTETLVNSLTTEERNLLLGEEITSLAELEAEIQGMDENEYSENFAMNSGIGVYHLTMPEDAYLALVYVTTPLTPYSYESAALVYGELTPWIQHSTTESYFEIPYSELTYLSRTSSEWSATWDQEEYEVVPADEASLGFTVYTYALDEATNSYVGEPASDRTVYLYTRDGALSATTGTDGTCIFTLTPGETDDAGYEYLAVTGGVDIYGNIYDRASPLYPESGSRILADLIAFEPVVPSYHSYLYADTVSRTISVVADNDTRTITIASNGPDDESIQEKGIFTFDKLGAYFSSSGTFDASTVAFDGTYSKSVEVPEKGYYTAEFNLLNPVEGNLQYSGTTFTDTSYTLTYPIMDDLLLGQSVPVTFTLMDHNGNPVQGAKVLFKLGAGAGYDLYSYGVYGDPREENIWTYLGEYPDPYSQVYTGSTDTNGQLILTFVAPTSAEQAYREELGSSSSVDYQVVCIYDDMLISSGYGYFMPVAGELPDFVPSVDAPDVVKINRDDSIRVDNLGLLVKNVGTADYIDSGINVQVVAEVASYKKETSFSHSVLIGETAEVLYLNVDEDAETYGIDPETTSFPQDKTVKVTVNPEPRAVEELRYDNNVYNHNLRITAPDLVTEVITPAATTQFVVTPIGVKVTNAGDVASVATTLSYYITGTPDEPPIAIAALEAGESTTIWRNGTLSTGTYEISAAVNPGHVTDYETSYTNNEDTRNLISYAEAPASIVLPQNSVFVPGTSLEIPIVVEDGADLAAYQMTFSYNASVIDVSNVVSGDVDLTGVNLQDGYVIFNGAQTSGVSGSVTIATLVIDVIGSTDDETLLTISNAAELWDINGFAVPVTVTDGSATLLLYGDANDDGVVSQADTLKVLKWVVGLDTDKPTIGTRLLQTDVTKNSHVDVGDAMFIAQYNVELRDEYFNIL</sequence>
<evidence type="ECO:0000313" key="9">
    <source>
        <dbReference type="EMBL" id="MDE4909012.1"/>
    </source>
</evidence>
<evidence type="ECO:0000256" key="7">
    <source>
        <dbReference type="RuleBase" id="RU003355"/>
    </source>
</evidence>
<evidence type="ECO:0000256" key="6">
    <source>
        <dbReference type="PROSITE-ProRule" id="PRU01240"/>
    </source>
</evidence>
<dbReference type="Pfam" id="PF00082">
    <property type="entry name" value="Peptidase_S8"/>
    <property type="match status" value="2"/>
</dbReference>
<dbReference type="GO" id="GO:0006508">
    <property type="term" value="P:proteolysis"/>
    <property type="evidence" value="ECO:0007669"/>
    <property type="project" value="UniProtKB-KW"/>
</dbReference>
<dbReference type="Pfam" id="PF07705">
    <property type="entry name" value="CARDB"/>
    <property type="match status" value="1"/>
</dbReference>
<dbReference type="Gene3D" id="2.60.40.680">
    <property type="match status" value="1"/>
</dbReference>
<reference evidence="9" key="1">
    <citation type="submission" date="2022-01" db="EMBL/GenBank/DDBJ databases">
        <title>Draft genome of Methanogenium marinum DSM 15558.</title>
        <authorList>
            <person name="Chen S.-C."/>
            <person name="You Y.-T."/>
        </authorList>
    </citation>
    <scope>NUCLEOTIDE SEQUENCE</scope>
    <source>
        <strain evidence="9">DSM 15558</strain>
    </source>
</reference>
<dbReference type="GO" id="GO:0000272">
    <property type="term" value="P:polysaccharide catabolic process"/>
    <property type="evidence" value="ECO:0007669"/>
    <property type="project" value="InterPro"/>
</dbReference>
<dbReference type="SUPFAM" id="SSF63446">
    <property type="entry name" value="Type I dockerin domain"/>
    <property type="match status" value="1"/>
</dbReference>
<protein>
    <submittedName>
        <fullName evidence="9">S8 family serine peptidase</fullName>
    </submittedName>
</protein>
<keyword evidence="2 6" id="KW-0645">Protease</keyword>
<feature type="domain" description="Dockerin" evidence="8">
    <location>
        <begin position="1687"/>
        <end position="1758"/>
    </location>
</feature>
<dbReference type="Gene3D" id="1.10.1330.10">
    <property type="entry name" value="Dockerin domain"/>
    <property type="match status" value="1"/>
</dbReference>
<dbReference type="CDD" id="cd14256">
    <property type="entry name" value="Dockerin_I"/>
    <property type="match status" value="1"/>
</dbReference>
<comment type="caution">
    <text evidence="9">The sequence shown here is derived from an EMBL/GenBank/DDBJ whole genome shotgun (WGS) entry which is preliminary data.</text>
</comment>
<dbReference type="PROSITE" id="PS51766">
    <property type="entry name" value="DOCKERIN"/>
    <property type="match status" value="1"/>
</dbReference>
<evidence type="ECO:0000313" key="10">
    <source>
        <dbReference type="Proteomes" id="UP001143747"/>
    </source>
</evidence>
<dbReference type="InterPro" id="IPR015500">
    <property type="entry name" value="Peptidase_S8_subtilisin-rel"/>
</dbReference>
<dbReference type="InterPro" id="IPR023828">
    <property type="entry name" value="Peptidase_S8_Ser-AS"/>
</dbReference>
<keyword evidence="3 6" id="KW-0378">Hydrolase</keyword>
<proteinExistence type="inferred from homology"/>
<evidence type="ECO:0000256" key="4">
    <source>
        <dbReference type="ARBA" id="ARBA00022825"/>
    </source>
</evidence>
<dbReference type="GO" id="GO:0030246">
    <property type="term" value="F:carbohydrate binding"/>
    <property type="evidence" value="ECO:0007669"/>
    <property type="project" value="InterPro"/>
</dbReference>
<dbReference type="SUPFAM" id="SSF52743">
    <property type="entry name" value="Subtilisin-like"/>
    <property type="match status" value="2"/>
</dbReference>
<comment type="similarity">
    <text evidence="1 6 7">Belongs to the peptidase S8 family.</text>
</comment>
<dbReference type="InterPro" id="IPR050131">
    <property type="entry name" value="Peptidase_S8_subtilisin-like"/>
</dbReference>
<dbReference type="Gene3D" id="3.40.50.200">
    <property type="entry name" value="Peptidase S8/S53 domain"/>
    <property type="match status" value="2"/>
</dbReference>
<evidence type="ECO:0000256" key="5">
    <source>
        <dbReference type="PIRSR" id="PIRSR615500-1"/>
    </source>
</evidence>
<gene>
    <name evidence="9" type="ORF">L0665_10370</name>
</gene>
<dbReference type="InterPro" id="IPR000209">
    <property type="entry name" value="Peptidase_S8/S53_dom"/>
</dbReference>
<dbReference type="GO" id="GO:0004252">
    <property type="term" value="F:serine-type endopeptidase activity"/>
    <property type="evidence" value="ECO:0007669"/>
    <property type="project" value="UniProtKB-UniRule"/>
</dbReference>
<dbReference type="SUPFAM" id="SSF49384">
    <property type="entry name" value="Carbohydrate-binding domain"/>
    <property type="match status" value="1"/>
</dbReference>
<dbReference type="PROSITE" id="PS51892">
    <property type="entry name" value="SUBTILASE"/>
    <property type="match status" value="1"/>
</dbReference>
<dbReference type="InterPro" id="IPR013783">
    <property type="entry name" value="Ig-like_fold"/>
</dbReference>
<dbReference type="InterPro" id="IPR011635">
    <property type="entry name" value="CARDB"/>
</dbReference>
<dbReference type="InterPro" id="IPR023827">
    <property type="entry name" value="Peptidase_S8_Asp-AS"/>
</dbReference>
<dbReference type="Proteomes" id="UP001143747">
    <property type="component" value="Unassembled WGS sequence"/>
</dbReference>
<dbReference type="InterPro" id="IPR008965">
    <property type="entry name" value="CBM2/CBM3_carb-bd_dom_sf"/>
</dbReference>
<evidence type="ECO:0000256" key="1">
    <source>
        <dbReference type="ARBA" id="ARBA00011073"/>
    </source>
</evidence>
<dbReference type="PANTHER" id="PTHR43806">
    <property type="entry name" value="PEPTIDASE S8"/>
    <property type="match status" value="1"/>
</dbReference>
<dbReference type="PROSITE" id="PS00136">
    <property type="entry name" value="SUBTILASE_ASP"/>
    <property type="match status" value="1"/>
</dbReference>
<dbReference type="PRINTS" id="PR00723">
    <property type="entry name" value="SUBTILISIN"/>
</dbReference>
<evidence type="ECO:0000259" key="8">
    <source>
        <dbReference type="PROSITE" id="PS51766"/>
    </source>
</evidence>
<dbReference type="InterPro" id="IPR016134">
    <property type="entry name" value="Dockerin_dom"/>
</dbReference>
<evidence type="ECO:0000256" key="2">
    <source>
        <dbReference type="ARBA" id="ARBA00022670"/>
    </source>
</evidence>
<feature type="active site" description="Charge relay system" evidence="5 6">
    <location>
        <position position="516"/>
    </location>
</feature>
<dbReference type="InterPro" id="IPR036439">
    <property type="entry name" value="Dockerin_dom_sf"/>
</dbReference>
<keyword evidence="4 6" id="KW-0720">Serine protease</keyword>
<dbReference type="PROSITE" id="PS00138">
    <property type="entry name" value="SUBTILASE_SER"/>
    <property type="match status" value="1"/>
</dbReference>
<name>A0A9Q4PYZ2_9EURY</name>
<dbReference type="EMBL" id="JAKELO010000002">
    <property type="protein sequence ID" value="MDE4909012.1"/>
    <property type="molecule type" value="Genomic_DNA"/>
</dbReference>
<organism evidence="9 10">
    <name type="scientific">Methanogenium marinum</name>
    <dbReference type="NCBI Taxonomy" id="348610"/>
    <lineage>
        <taxon>Archaea</taxon>
        <taxon>Methanobacteriati</taxon>
        <taxon>Methanobacteriota</taxon>
        <taxon>Stenosarchaea group</taxon>
        <taxon>Methanomicrobia</taxon>
        <taxon>Methanomicrobiales</taxon>
        <taxon>Methanomicrobiaceae</taxon>
        <taxon>Methanogenium</taxon>
    </lineage>
</organism>
<feature type="active site" description="Charge relay system" evidence="5 6">
    <location>
        <position position="175"/>
    </location>
</feature>
<dbReference type="InterPro" id="IPR036852">
    <property type="entry name" value="Peptidase_S8/S53_dom_sf"/>
</dbReference>
<feature type="active site" description="Charge relay system" evidence="5 6">
    <location>
        <position position="209"/>
    </location>
</feature>
<dbReference type="RefSeq" id="WP_274925619.1">
    <property type="nucleotide sequence ID" value="NZ_JAKELO010000002.1"/>
</dbReference>
<dbReference type="PANTHER" id="PTHR43806:SF65">
    <property type="entry name" value="SERINE PROTEASE APRX"/>
    <property type="match status" value="1"/>
</dbReference>
<evidence type="ECO:0000256" key="3">
    <source>
        <dbReference type="ARBA" id="ARBA00022801"/>
    </source>
</evidence>
<accession>A0A9Q4PYZ2</accession>
<keyword evidence="10" id="KW-1185">Reference proteome</keyword>